<keyword evidence="5" id="KW-1185">Reference proteome</keyword>
<reference evidence="4" key="1">
    <citation type="submission" date="2023-03" db="EMBL/GenBank/DDBJ databases">
        <title>Massive genome expansion in bonnet fungi (Mycena s.s.) driven by repeated elements and novel gene families across ecological guilds.</title>
        <authorList>
            <consortium name="Lawrence Berkeley National Laboratory"/>
            <person name="Harder C.B."/>
            <person name="Miyauchi S."/>
            <person name="Viragh M."/>
            <person name="Kuo A."/>
            <person name="Thoen E."/>
            <person name="Andreopoulos B."/>
            <person name="Lu D."/>
            <person name="Skrede I."/>
            <person name="Drula E."/>
            <person name="Henrissat B."/>
            <person name="Morin E."/>
            <person name="Kohler A."/>
            <person name="Barry K."/>
            <person name="LaButti K."/>
            <person name="Morin E."/>
            <person name="Salamov A."/>
            <person name="Lipzen A."/>
            <person name="Mereny Z."/>
            <person name="Hegedus B."/>
            <person name="Baldrian P."/>
            <person name="Stursova M."/>
            <person name="Weitz H."/>
            <person name="Taylor A."/>
            <person name="Grigoriev I.V."/>
            <person name="Nagy L.G."/>
            <person name="Martin F."/>
            <person name="Kauserud H."/>
        </authorList>
    </citation>
    <scope>NUCLEOTIDE SEQUENCE</scope>
    <source>
        <strain evidence="4">CBHHK182m</strain>
    </source>
</reference>
<proteinExistence type="predicted"/>
<dbReference type="Gene3D" id="2.60.120.260">
    <property type="entry name" value="Galactose-binding domain-like"/>
    <property type="match status" value="2"/>
</dbReference>
<feature type="region of interest" description="Disordered" evidence="1">
    <location>
        <begin position="507"/>
        <end position="567"/>
    </location>
</feature>
<comment type="caution">
    <text evidence="4">The sequence shown here is derived from an EMBL/GenBank/DDBJ whole genome shotgun (WGS) entry which is preliminary data.</text>
</comment>
<feature type="chain" id="PRO_5042109556" evidence="3">
    <location>
        <begin position="27"/>
        <end position="567"/>
    </location>
</feature>
<evidence type="ECO:0000256" key="3">
    <source>
        <dbReference type="SAM" id="SignalP"/>
    </source>
</evidence>
<organism evidence="4 5">
    <name type="scientific">Mycena metata</name>
    <dbReference type="NCBI Taxonomy" id="1033252"/>
    <lineage>
        <taxon>Eukaryota</taxon>
        <taxon>Fungi</taxon>
        <taxon>Dikarya</taxon>
        <taxon>Basidiomycota</taxon>
        <taxon>Agaricomycotina</taxon>
        <taxon>Agaricomycetes</taxon>
        <taxon>Agaricomycetidae</taxon>
        <taxon>Agaricales</taxon>
        <taxon>Marasmiineae</taxon>
        <taxon>Mycenaceae</taxon>
        <taxon>Mycena</taxon>
    </lineage>
</organism>
<evidence type="ECO:0000313" key="5">
    <source>
        <dbReference type="Proteomes" id="UP001215598"/>
    </source>
</evidence>
<keyword evidence="3" id="KW-0732">Signal</keyword>
<name>A0AAD7K4F6_9AGAR</name>
<protein>
    <submittedName>
        <fullName evidence="4">Uncharacterized protein</fullName>
    </submittedName>
</protein>
<keyword evidence="2" id="KW-0472">Membrane</keyword>
<sequence length="567" mass="59737">MIPSVGLLILLSLLFLWNGPSTHVRARVVVRPQHNTIVRRDPRSLASASWIWPANSNGSTSTSPGNAAFFKDFDSPSGKNASNAVITLTAVENCTLWVNGQPIFASGGGQEGWKSAHVLKTALNESANTFSILVMAGDAVAPPPGLLVAIDIFYADSTNSTILSDASWSASRTIPSAFPSTEDLAALSHFAPAVVAGVYGSEPWGNSVSLPTPDPSPLTLENSTWIWNSPDAATDADVALVGFRKTFVTPAGKRAVSANIILTVDNDFALHVNGQYQGAPPGGTGVDWHYAQQFTHVTLDADVNVFTVIAQNFQEAPNANNPAGFIAAIKVIFADGTSTIMSTDASWLNSQLGSLAIFLAADDSTLSPSNELGAFGIAPWGQLSGVSDVLSAASVPMAPFETFSTPVAIAMAATRQTPVGTIVAAVVGTVGGVLILVLLTTLLVCWRRRRNARPVDSEEVAFGATGAPFSQYPAVPPSIIPATNYSPNADPFNPETRLQPLRGRTLSARSEGGQLDETRSQAGSELPPPSYTYVVEYTEQDQSVAGPSVQVDVTSNQKFPREKPMAF</sequence>
<keyword evidence="2" id="KW-1133">Transmembrane helix</keyword>
<dbReference type="Proteomes" id="UP001215598">
    <property type="component" value="Unassembled WGS sequence"/>
</dbReference>
<evidence type="ECO:0000256" key="1">
    <source>
        <dbReference type="SAM" id="MobiDB-lite"/>
    </source>
</evidence>
<dbReference type="AlphaFoldDB" id="A0AAD7K4F6"/>
<dbReference type="EMBL" id="JARKIB010000007">
    <property type="protein sequence ID" value="KAJ7778162.1"/>
    <property type="molecule type" value="Genomic_DNA"/>
</dbReference>
<gene>
    <name evidence="4" type="ORF">B0H16DRAFT_1711697</name>
</gene>
<keyword evidence="2" id="KW-0812">Transmembrane</keyword>
<feature type="transmembrane region" description="Helical" evidence="2">
    <location>
        <begin position="422"/>
        <end position="446"/>
    </location>
</feature>
<evidence type="ECO:0000313" key="4">
    <source>
        <dbReference type="EMBL" id="KAJ7778162.1"/>
    </source>
</evidence>
<feature type="compositionally biased region" description="Polar residues" evidence="1">
    <location>
        <begin position="540"/>
        <end position="558"/>
    </location>
</feature>
<accession>A0AAD7K4F6</accession>
<evidence type="ECO:0000256" key="2">
    <source>
        <dbReference type="SAM" id="Phobius"/>
    </source>
</evidence>
<feature type="signal peptide" evidence="3">
    <location>
        <begin position="1"/>
        <end position="26"/>
    </location>
</feature>